<organism evidence="2 3">
    <name type="scientific">Candidatus Doudnabacteria bacterium RIFCSPHIGHO2_01_FULL_41_86</name>
    <dbReference type="NCBI Taxonomy" id="1817821"/>
    <lineage>
        <taxon>Bacteria</taxon>
        <taxon>Candidatus Doudnaibacteriota</taxon>
    </lineage>
</organism>
<feature type="domain" description="PIN" evidence="1">
    <location>
        <begin position="8"/>
        <end position="128"/>
    </location>
</feature>
<evidence type="ECO:0000313" key="3">
    <source>
        <dbReference type="Proteomes" id="UP000177610"/>
    </source>
</evidence>
<protein>
    <recommendedName>
        <fullName evidence="1">PIN domain-containing protein</fullName>
    </recommendedName>
</protein>
<dbReference type="InterPro" id="IPR029060">
    <property type="entry name" value="PIN-like_dom_sf"/>
</dbReference>
<dbReference type="STRING" id="1817821.A2717_00840"/>
<name>A0A1F5N902_9BACT</name>
<dbReference type="EMBL" id="MFEH01000002">
    <property type="protein sequence ID" value="OGE74063.1"/>
    <property type="molecule type" value="Genomic_DNA"/>
</dbReference>
<evidence type="ECO:0000313" key="2">
    <source>
        <dbReference type="EMBL" id="OGE74063.1"/>
    </source>
</evidence>
<accession>A0A1F5N902</accession>
<comment type="caution">
    <text evidence="2">The sequence shown here is derived from an EMBL/GenBank/DDBJ whole genome shotgun (WGS) entry which is preliminary data.</text>
</comment>
<reference evidence="2 3" key="1">
    <citation type="journal article" date="2016" name="Nat. Commun.">
        <title>Thousands of microbial genomes shed light on interconnected biogeochemical processes in an aquifer system.</title>
        <authorList>
            <person name="Anantharaman K."/>
            <person name="Brown C.T."/>
            <person name="Hug L.A."/>
            <person name="Sharon I."/>
            <person name="Castelle C.J."/>
            <person name="Probst A.J."/>
            <person name="Thomas B.C."/>
            <person name="Singh A."/>
            <person name="Wilkins M.J."/>
            <person name="Karaoz U."/>
            <person name="Brodie E.L."/>
            <person name="Williams K.H."/>
            <person name="Hubbard S.S."/>
            <person name="Banfield J.F."/>
        </authorList>
    </citation>
    <scope>NUCLEOTIDE SEQUENCE [LARGE SCALE GENOMIC DNA]</scope>
</reference>
<dbReference type="Pfam" id="PF10130">
    <property type="entry name" value="PIN_2"/>
    <property type="match status" value="1"/>
</dbReference>
<dbReference type="AlphaFoldDB" id="A0A1F5N902"/>
<dbReference type="InterPro" id="IPR002716">
    <property type="entry name" value="PIN_dom"/>
</dbReference>
<gene>
    <name evidence="2" type="ORF">A2717_00840</name>
</gene>
<dbReference type="SUPFAM" id="SSF88723">
    <property type="entry name" value="PIN domain-like"/>
    <property type="match status" value="1"/>
</dbReference>
<sequence>MAKPVIFLDSSVIISSLLSTTGGSFYIINTLKDDFELQTNEYGLSEIQKTLKNKFADQPNLQNQLFLILGMAQITILPNPAKKEEKQAEKYISKIDAPILASALKHSDFLITLDNEFFNSGIINLAKEKALAIMKPKEFIEEFRN</sequence>
<proteinExistence type="predicted"/>
<evidence type="ECO:0000259" key="1">
    <source>
        <dbReference type="Pfam" id="PF10130"/>
    </source>
</evidence>
<dbReference type="Proteomes" id="UP000177610">
    <property type="component" value="Unassembled WGS sequence"/>
</dbReference>